<dbReference type="InterPro" id="IPR007630">
    <property type="entry name" value="RNA_pol_sigma70_r4"/>
</dbReference>
<organism evidence="8 9">
    <name type="scientific">Brevundimonas vesicularis</name>
    <name type="common">Pseudomonas vesicularis</name>
    <dbReference type="NCBI Taxonomy" id="41276"/>
    <lineage>
        <taxon>Bacteria</taxon>
        <taxon>Pseudomonadati</taxon>
        <taxon>Pseudomonadota</taxon>
        <taxon>Alphaproteobacteria</taxon>
        <taxon>Caulobacterales</taxon>
        <taxon>Caulobacteraceae</taxon>
        <taxon>Brevundimonas</taxon>
    </lineage>
</organism>
<dbReference type="InterPro" id="IPR007627">
    <property type="entry name" value="RNA_pol_sigma70_r2"/>
</dbReference>
<evidence type="ECO:0000256" key="4">
    <source>
        <dbReference type="ARBA" id="ARBA00023125"/>
    </source>
</evidence>
<dbReference type="PANTHER" id="PTHR43133:SF62">
    <property type="entry name" value="RNA POLYMERASE SIGMA FACTOR SIGZ"/>
    <property type="match status" value="1"/>
</dbReference>
<comment type="similarity">
    <text evidence="1">Belongs to the sigma-70 factor family. ECF subfamily.</text>
</comment>
<evidence type="ECO:0000259" key="7">
    <source>
        <dbReference type="Pfam" id="PF04545"/>
    </source>
</evidence>
<dbReference type="AlphaFoldDB" id="A0A2X1B7B5"/>
<evidence type="ECO:0000256" key="2">
    <source>
        <dbReference type="ARBA" id="ARBA00023015"/>
    </source>
</evidence>
<keyword evidence="4" id="KW-0238">DNA-binding</keyword>
<evidence type="ECO:0000256" key="1">
    <source>
        <dbReference type="ARBA" id="ARBA00010641"/>
    </source>
</evidence>
<accession>A0A2X1B7B5</accession>
<dbReference type="CDD" id="cd06171">
    <property type="entry name" value="Sigma70_r4"/>
    <property type="match status" value="1"/>
</dbReference>
<name>A0A2X1B7B5_BREVE</name>
<evidence type="ECO:0000256" key="3">
    <source>
        <dbReference type="ARBA" id="ARBA00023082"/>
    </source>
</evidence>
<dbReference type="EMBL" id="UAQP01000005">
    <property type="protein sequence ID" value="SPU52717.1"/>
    <property type="molecule type" value="Genomic_DNA"/>
</dbReference>
<dbReference type="InterPro" id="IPR039425">
    <property type="entry name" value="RNA_pol_sigma-70-like"/>
</dbReference>
<dbReference type="Pfam" id="PF04542">
    <property type="entry name" value="Sigma70_r2"/>
    <property type="match status" value="1"/>
</dbReference>
<dbReference type="SUPFAM" id="SSF88659">
    <property type="entry name" value="Sigma3 and sigma4 domains of RNA polymerase sigma factors"/>
    <property type="match status" value="1"/>
</dbReference>
<dbReference type="SUPFAM" id="SSF88946">
    <property type="entry name" value="Sigma2 domain of RNA polymerase sigma factors"/>
    <property type="match status" value="1"/>
</dbReference>
<dbReference type="NCBIfam" id="TIGR02937">
    <property type="entry name" value="sigma70-ECF"/>
    <property type="match status" value="1"/>
</dbReference>
<keyword evidence="5" id="KW-0804">Transcription</keyword>
<protein>
    <submittedName>
        <fullName evidence="8">Sigma-K factor</fullName>
    </submittedName>
</protein>
<dbReference type="InterPro" id="IPR013325">
    <property type="entry name" value="RNA_pol_sigma_r2"/>
</dbReference>
<gene>
    <name evidence="8" type="primary">sigK_1</name>
    <name evidence="8" type="ORF">NCTC11166_01054</name>
</gene>
<feature type="domain" description="RNA polymerase sigma-70 region 2" evidence="6">
    <location>
        <begin position="74"/>
        <end position="142"/>
    </location>
</feature>
<proteinExistence type="inferred from homology"/>
<evidence type="ECO:0000259" key="6">
    <source>
        <dbReference type="Pfam" id="PF04542"/>
    </source>
</evidence>
<evidence type="ECO:0000313" key="9">
    <source>
        <dbReference type="Proteomes" id="UP000251186"/>
    </source>
</evidence>
<dbReference type="InterPro" id="IPR014284">
    <property type="entry name" value="RNA_pol_sigma-70_dom"/>
</dbReference>
<dbReference type="GO" id="GO:0003677">
    <property type="term" value="F:DNA binding"/>
    <property type="evidence" value="ECO:0007669"/>
    <property type="project" value="UniProtKB-KW"/>
</dbReference>
<dbReference type="Pfam" id="PF04545">
    <property type="entry name" value="Sigma70_r4"/>
    <property type="match status" value="1"/>
</dbReference>
<dbReference type="Gene3D" id="1.10.10.10">
    <property type="entry name" value="Winged helix-like DNA-binding domain superfamily/Winged helix DNA-binding domain"/>
    <property type="match status" value="1"/>
</dbReference>
<dbReference type="PANTHER" id="PTHR43133">
    <property type="entry name" value="RNA POLYMERASE ECF-TYPE SIGMA FACTO"/>
    <property type="match status" value="1"/>
</dbReference>
<dbReference type="Proteomes" id="UP000251186">
    <property type="component" value="Unassembled WGS sequence"/>
</dbReference>
<evidence type="ECO:0000313" key="8">
    <source>
        <dbReference type="EMBL" id="SPU52717.1"/>
    </source>
</evidence>
<evidence type="ECO:0000256" key="5">
    <source>
        <dbReference type="ARBA" id="ARBA00023163"/>
    </source>
</evidence>
<dbReference type="InterPro" id="IPR036388">
    <property type="entry name" value="WH-like_DNA-bd_sf"/>
</dbReference>
<reference evidence="8 9" key="1">
    <citation type="submission" date="2018-06" db="EMBL/GenBank/DDBJ databases">
        <authorList>
            <consortium name="Pathogen Informatics"/>
            <person name="Doyle S."/>
        </authorList>
    </citation>
    <scope>NUCLEOTIDE SEQUENCE [LARGE SCALE GENOMIC DNA]</scope>
    <source>
        <strain evidence="8 9">NCTC11166</strain>
    </source>
</reference>
<feature type="domain" description="RNA polymerase sigma-70 region 4" evidence="7">
    <location>
        <begin position="175"/>
        <end position="223"/>
    </location>
</feature>
<keyword evidence="3" id="KW-0731">Sigma factor</keyword>
<dbReference type="Gene3D" id="1.10.1740.10">
    <property type="match status" value="1"/>
</dbReference>
<keyword evidence="2" id="KW-0805">Transcription regulation</keyword>
<dbReference type="InterPro" id="IPR013324">
    <property type="entry name" value="RNA_pol_sigma_r3/r4-like"/>
</dbReference>
<dbReference type="GO" id="GO:0006352">
    <property type="term" value="P:DNA-templated transcription initiation"/>
    <property type="evidence" value="ECO:0007669"/>
    <property type="project" value="InterPro"/>
</dbReference>
<sequence length="234" mass="26305">MNGLRVTVMFGSRLIQTFPLSVLVFMHAEPSSFASTPCRSNRVKALDSLPDPLLHDRLIEQIALRRDRDAFAALFAYFAPRLKAWLIKSGATPGAAEDFAQDAMLTVWRKADLFDSSKARAATWIFTIARNRRLDMLRRDARPLPTPEIELAGDDVRRPDELLSMSQDADRVRDALARLSADHVEVLRLAFFMDNSHSEIAKHLGLPLGTVKSRIRNAMTKLRLILAPSEEAAR</sequence>
<dbReference type="GO" id="GO:0016987">
    <property type="term" value="F:sigma factor activity"/>
    <property type="evidence" value="ECO:0007669"/>
    <property type="project" value="UniProtKB-KW"/>
</dbReference>